<dbReference type="KEGG" id="jag:GJA_1803"/>
<dbReference type="Gene3D" id="3.30.386.10">
    <property type="entry name" value="Chitosanase, subunit A, domain 2"/>
    <property type="match status" value="1"/>
</dbReference>
<dbReference type="EMBL" id="HG322949">
    <property type="protein sequence ID" value="CDG82439.1"/>
    <property type="molecule type" value="Genomic_DNA"/>
</dbReference>
<dbReference type="OrthoDB" id="1551268at2"/>
<dbReference type="InterPro" id="IPR023346">
    <property type="entry name" value="Lysozyme-like_dom_sf"/>
</dbReference>
<accession>W0V0V5</accession>
<evidence type="ECO:0000313" key="3">
    <source>
        <dbReference type="EMBL" id="CDG82439.1"/>
    </source>
</evidence>
<dbReference type="Gene3D" id="1.20.141.10">
    <property type="entry name" value="Chitosanase, subunit A, domain 1"/>
    <property type="match status" value="1"/>
</dbReference>
<dbReference type="PROSITE" id="PS51257">
    <property type="entry name" value="PROKAR_LIPOPROTEIN"/>
    <property type="match status" value="1"/>
</dbReference>
<comment type="similarity">
    <text evidence="1">Belongs to the glycosyl hydrolase 46 family.</text>
</comment>
<dbReference type="RefSeq" id="WP_038490929.1">
    <property type="nucleotide sequence ID" value="NZ_BCTH01000004.1"/>
</dbReference>
<dbReference type="SUPFAM" id="SSF53955">
    <property type="entry name" value="Lysozyme-like"/>
    <property type="match status" value="1"/>
</dbReference>
<dbReference type="GO" id="GO:0005576">
    <property type="term" value="C:extracellular region"/>
    <property type="evidence" value="ECO:0007669"/>
    <property type="project" value="UniProtKB-SubCell"/>
</dbReference>
<dbReference type="GO" id="GO:0005975">
    <property type="term" value="P:carbohydrate metabolic process"/>
    <property type="evidence" value="ECO:0007669"/>
    <property type="project" value="UniProtKB-UniRule"/>
</dbReference>
<dbReference type="PROSITE" id="PS60000">
    <property type="entry name" value="CHITOSANASE_46_80"/>
    <property type="match status" value="1"/>
</dbReference>
<keyword evidence="1 3" id="KW-0326">Glycosidase</keyword>
<dbReference type="InterPro" id="IPR023099">
    <property type="entry name" value="Glyco_hydro_46_N"/>
</dbReference>
<evidence type="ECO:0000256" key="1">
    <source>
        <dbReference type="PIRNR" id="PIRNR036551"/>
    </source>
</evidence>
<comment type="catalytic activity">
    <reaction evidence="1">
        <text>Endohydrolysis of beta-(1-&gt;4)-linkages between D-glucosamine residues in a partly acetylated chitosan.</text>
        <dbReference type="EC" id="3.2.1.132"/>
    </reaction>
</comment>
<feature type="active site" description="Nucleophile" evidence="2">
    <location>
        <position position="99"/>
    </location>
</feature>
<dbReference type="GO" id="GO:0016977">
    <property type="term" value="F:chitosanase activity"/>
    <property type="evidence" value="ECO:0007669"/>
    <property type="project" value="UniProtKB-UniRule"/>
</dbReference>
<name>W0V0V5_9BURK</name>
<dbReference type="STRING" id="1349767.GJA_1803"/>
<dbReference type="eggNOG" id="COG3979">
    <property type="taxonomic scope" value="Bacteria"/>
</dbReference>
<reference evidence="3 4" key="1">
    <citation type="journal article" date="2015" name="Genome Announc.">
        <title>Genome Sequence of Mushroom Soft-Rot Pathogen Janthinobacterium agaricidamnosum.</title>
        <authorList>
            <person name="Graupner K."/>
            <person name="Lackner G."/>
            <person name="Hertweck C."/>
        </authorList>
    </citation>
    <scope>NUCLEOTIDE SEQUENCE [LARGE SCALE GENOMIC DNA]</scope>
    <source>
        <strain evidence="4">NBRC 102515 / DSM 9628</strain>
    </source>
</reference>
<keyword evidence="4" id="KW-1185">Reference proteome</keyword>
<protein>
    <recommendedName>
        <fullName evidence="1">Chitosanase</fullName>
        <ecNumber evidence="1">3.2.1.132</ecNumber>
    </recommendedName>
</protein>
<feature type="active site" description="Proton donor" evidence="2">
    <location>
        <position position="81"/>
    </location>
</feature>
<dbReference type="EC" id="3.2.1.132" evidence="1"/>
<sequence>MKQHFKQLVACVASAVLVVGCGGGNEPAGSSQQQLAKSVAVAAAINHDANFPAATLQFLKEKTGLDGEQWDNIMRVVNKPEQDSPDWNKFYGYCEDIKDDRGYTIGIFGATTGGSNDGNPDGPALFTAFDAANGAAVPSVAGGLQRAGVNGVMNGKILKITDTAKVFCKQIKGLQNNPAWQDAMWKTFYSVYIDYTIQQATQRGYTSALTIGSFLDTALNQGADGGENTLEGLLSRTSGTDEAAFLTDFYAKRTLVVDTHQFNQAPNGAHRVKQWSDLKNLGLFTLKDADAAVAKVTKWTLK</sequence>
<comment type="function">
    <text evidence="1">Aids in the defense against invading fungal pathogens by degrading their cell wall chitosan.</text>
</comment>
<gene>
    <name evidence="3" type="primary">csn</name>
    <name evidence="3" type="ORF">GJA_1803</name>
</gene>
<dbReference type="AlphaFoldDB" id="W0V0V5"/>
<evidence type="ECO:0000313" key="4">
    <source>
        <dbReference type="Proteomes" id="UP000027604"/>
    </source>
</evidence>
<dbReference type="Pfam" id="PF01374">
    <property type="entry name" value="Glyco_hydro_46"/>
    <property type="match status" value="2"/>
</dbReference>
<proteinExistence type="inferred from homology"/>
<comment type="subcellular location">
    <subcellularLocation>
        <location evidence="1">Secreted</location>
    </subcellularLocation>
</comment>
<evidence type="ECO:0000256" key="2">
    <source>
        <dbReference type="PIRSR" id="PIRSR036551-1"/>
    </source>
</evidence>
<dbReference type="Proteomes" id="UP000027604">
    <property type="component" value="Chromosome I"/>
</dbReference>
<dbReference type="InterPro" id="IPR000400">
    <property type="entry name" value="Glyco_hydro_46"/>
</dbReference>
<organism evidence="3 4">
    <name type="scientific">Janthinobacterium agaricidamnosum NBRC 102515 = DSM 9628</name>
    <dbReference type="NCBI Taxonomy" id="1349767"/>
    <lineage>
        <taxon>Bacteria</taxon>
        <taxon>Pseudomonadati</taxon>
        <taxon>Pseudomonadota</taxon>
        <taxon>Betaproteobacteria</taxon>
        <taxon>Burkholderiales</taxon>
        <taxon>Oxalobacteraceae</taxon>
        <taxon>Janthinobacterium</taxon>
    </lineage>
</organism>
<dbReference type="PATRIC" id="fig|1349767.4.peg.3578"/>
<dbReference type="PIRSF" id="PIRSF036551">
    <property type="entry name" value="Chitosanase"/>
    <property type="match status" value="1"/>
</dbReference>
<keyword evidence="1 3" id="KW-0378">Hydrolase</keyword>
<keyword evidence="1" id="KW-0964">Secreted</keyword>
<dbReference type="HOGENOM" id="CLU_072784_0_0_4"/>